<dbReference type="AlphaFoldDB" id="A0A1X3GVZ5"/>
<dbReference type="EMBL" id="NAFK01000165">
    <property type="protein sequence ID" value="OSJ27093.1"/>
    <property type="molecule type" value="Genomic_DNA"/>
</dbReference>
<organism evidence="1 3">
    <name type="scientific">Bradyrhizobium canariense</name>
    <dbReference type="NCBI Taxonomy" id="255045"/>
    <lineage>
        <taxon>Bacteria</taxon>
        <taxon>Pseudomonadati</taxon>
        <taxon>Pseudomonadota</taxon>
        <taxon>Alphaproteobacteria</taxon>
        <taxon>Hyphomicrobiales</taxon>
        <taxon>Nitrobacteraceae</taxon>
        <taxon>Bradyrhizobium</taxon>
    </lineage>
</organism>
<evidence type="ECO:0000313" key="4">
    <source>
        <dbReference type="Proteomes" id="UP000193884"/>
    </source>
</evidence>
<dbReference type="Proteomes" id="UP000193553">
    <property type="component" value="Unassembled WGS sequence"/>
</dbReference>
<evidence type="ECO:0000313" key="1">
    <source>
        <dbReference type="EMBL" id="OSJ01569.1"/>
    </source>
</evidence>
<name>A0A1X3GVZ5_9BRAD</name>
<comment type="caution">
    <text evidence="1">The sequence shown here is derived from an EMBL/GenBank/DDBJ whole genome shotgun (WGS) entry which is preliminary data.</text>
</comment>
<proteinExistence type="predicted"/>
<dbReference type="EMBL" id="NAFI01000190">
    <property type="protein sequence ID" value="OSJ01569.1"/>
    <property type="molecule type" value="Genomic_DNA"/>
</dbReference>
<evidence type="ECO:0000313" key="3">
    <source>
        <dbReference type="Proteomes" id="UP000193553"/>
    </source>
</evidence>
<accession>A0A1X3GVZ5</accession>
<dbReference type="Proteomes" id="UP000193884">
    <property type="component" value="Unassembled WGS sequence"/>
</dbReference>
<sequence>MKGYWDHLEALRKQAAEAALISALATSPQKRELFAKIAEHLNTLAAAVEQALTAGFVSTEGKRTR</sequence>
<evidence type="ECO:0000313" key="2">
    <source>
        <dbReference type="EMBL" id="OSJ27093.1"/>
    </source>
</evidence>
<gene>
    <name evidence="2" type="ORF">BST63_20105</name>
    <name evidence="1" type="ORF">BSZ18_37705</name>
</gene>
<protein>
    <submittedName>
        <fullName evidence="1">Uncharacterized protein</fullName>
    </submittedName>
</protein>
<reference evidence="3 4" key="1">
    <citation type="submission" date="2017-03" db="EMBL/GenBank/DDBJ databases">
        <title>Whole genome sequences of fourteen strains of Bradyrhizobium canariense and one strain of Bradyrhizobium japonicum isolated from Lupinus (Papilionoideae: Genisteae) species in Algeria.</title>
        <authorList>
            <person name="Crovadore J."/>
            <person name="Chekireb D."/>
            <person name="Brachmann A."/>
            <person name="Chablais R."/>
            <person name="Cochard B."/>
            <person name="Lefort F."/>
        </authorList>
    </citation>
    <scope>NUCLEOTIDE SEQUENCE [LARGE SCALE GENOMIC DNA]</scope>
    <source>
        <strain evidence="1 3">UBMA195</strain>
        <strain evidence="2 4">UBMAN05</strain>
    </source>
</reference>
<keyword evidence="4" id="KW-1185">Reference proteome</keyword>